<feature type="compositionally biased region" description="Basic and acidic residues" evidence="1">
    <location>
        <begin position="44"/>
        <end position="59"/>
    </location>
</feature>
<keyword evidence="3" id="KW-1185">Reference proteome</keyword>
<name>A0A9N7VN55_PLEPL</name>
<protein>
    <submittedName>
        <fullName evidence="2">Uncharacterized protein</fullName>
    </submittedName>
</protein>
<organism evidence="2 3">
    <name type="scientific">Pleuronectes platessa</name>
    <name type="common">European plaice</name>
    <dbReference type="NCBI Taxonomy" id="8262"/>
    <lineage>
        <taxon>Eukaryota</taxon>
        <taxon>Metazoa</taxon>
        <taxon>Chordata</taxon>
        <taxon>Craniata</taxon>
        <taxon>Vertebrata</taxon>
        <taxon>Euteleostomi</taxon>
        <taxon>Actinopterygii</taxon>
        <taxon>Neopterygii</taxon>
        <taxon>Teleostei</taxon>
        <taxon>Neoteleostei</taxon>
        <taxon>Acanthomorphata</taxon>
        <taxon>Carangaria</taxon>
        <taxon>Pleuronectiformes</taxon>
        <taxon>Pleuronectoidei</taxon>
        <taxon>Pleuronectidae</taxon>
        <taxon>Pleuronectes</taxon>
    </lineage>
</organism>
<gene>
    <name evidence="2" type="ORF">PLEPLA_LOCUS39968</name>
</gene>
<comment type="caution">
    <text evidence="2">The sequence shown here is derived from an EMBL/GenBank/DDBJ whole genome shotgun (WGS) entry which is preliminary data.</text>
</comment>
<reference evidence="2" key="1">
    <citation type="submission" date="2020-03" db="EMBL/GenBank/DDBJ databases">
        <authorList>
            <person name="Weist P."/>
        </authorList>
    </citation>
    <scope>NUCLEOTIDE SEQUENCE</scope>
</reference>
<dbReference type="AlphaFoldDB" id="A0A9N7VN55"/>
<proteinExistence type="predicted"/>
<feature type="region of interest" description="Disordered" evidence="1">
    <location>
        <begin position="42"/>
        <end position="63"/>
    </location>
</feature>
<evidence type="ECO:0000256" key="1">
    <source>
        <dbReference type="SAM" id="MobiDB-lite"/>
    </source>
</evidence>
<evidence type="ECO:0000313" key="3">
    <source>
        <dbReference type="Proteomes" id="UP001153269"/>
    </source>
</evidence>
<evidence type="ECO:0000313" key="2">
    <source>
        <dbReference type="EMBL" id="CAB1452228.1"/>
    </source>
</evidence>
<sequence>MFVLYQAMRGGEWEDEGVGACHAARRCSRARDDMWTLTELPIATDRERERETEREEGRTERRRGVKELALDSYTDTSLVYMNERLTSGAGGGVIVANKTNKTYPNIVTTDLTIVTTASWCQ</sequence>
<dbReference type="Proteomes" id="UP001153269">
    <property type="component" value="Unassembled WGS sequence"/>
</dbReference>
<dbReference type="EMBL" id="CADEAL010004121">
    <property type="protein sequence ID" value="CAB1452228.1"/>
    <property type="molecule type" value="Genomic_DNA"/>
</dbReference>
<accession>A0A9N7VN55</accession>